<dbReference type="KEGG" id="mtr:11412257"/>
<reference evidence="4" key="5">
    <citation type="journal article" date="2018" name="Nat. Plants">
        <title>Whole-genome landscape of Medicago truncatula symbiotic genes.</title>
        <authorList>
            <person name="Pecrix Y."/>
            <person name="Gamas P."/>
            <person name="Carrere S."/>
        </authorList>
    </citation>
    <scope>NUCLEOTIDE SEQUENCE</scope>
    <source>
        <tissue evidence="4">Leaves</tissue>
    </source>
</reference>
<dbReference type="GO" id="GO:0016787">
    <property type="term" value="F:hydrolase activity"/>
    <property type="evidence" value="ECO:0007669"/>
    <property type="project" value="UniProtKB-KW"/>
</dbReference>
<keyword evidence="3" id="KW-0547">Nucleotide-binding</keyword>
<reference evidence="2" key="2">
    <citation type="submission" date="2012-05" db="EMBL/GenBank/DDBJ databases">
        <authorList>
            <person name="Krishnakumar V."/>
            <person name="Cheung F."/>
            <person name="Xiao Y."/>
            <person name="Chan A."/>
            <person name="Moskal W.A."/>
            <person name="Town C.D."/>
        </authorList>
    </citation>
    <scope>NUCLEOTIDE SEQUENCE</scope>
</reference>
<feature type="region of interest" description="Disordered" evidence="1">
    <location>
        <begin position="136"/>
        <end position="162"/>
    </location>
</feature>
<dbReference type="KEGG" id="mtr:25486311"/>
<keyword evidence="3" id="KW-0687">Ribonucleoprotein</keyword>
<dbReference type="AlphaFoldDB" id="A0A072V5G5"/>
<name>A0A072V5G5_MEDTR</name>
<keyword evidence="3" id="KW-0067">ATP-binding</keyword>
<keyword evidence="6" id="KW-1185">Reference proteome</keyword>
<dbReference type="STRING" id="3880.A0A072V5G5"/>
<dbReference type="EnsemblPlants" id="KEH37072">
    <property type="protein sequence ID" value="KEH37072"/>
    <property type="gene ID" value="MTR_2g030875"/>
</dbReference>
<organism evidence="3 6">
    <name type="scientific">Medicago truncatula</name>
    <name type="common">Barrel medic</name>
    <name type="synonym">Medicago tribuloides</name>
    <dbReference type="NCBI Taxonomy" id="3880"/>
    <lineage>
        <taxon>Eukaryota</taxon>
        <taxon>Viridiplantae</taxon>
        <taxon>Streptophyta</taxon>
        <taxon>Embryophyta</taxon>
        <taxon>Tracheophyta</taxon>
        <taxon>Spermatophyta</taxon>
        <taxon>Magnoliopsida</taxon>
        <taxon>eudicotyledons</taxon>
        <taxon>Gunneridae</taxon>
        <taxon>Pentapetalae</taxon>
        <taxon>rosids</taxon>
        <taxon>fabids</taxon>
        <taxon>Fabales</taxon>
        <taxon>Fabaceae</taxon>
        <taxon>Papilionoideae</taxon>
        <taxon>50 kb inversion clade</taxon>
        <taxon>NPAAA clade</taxon>
        <taxon>Hologalegina</taxon>
        <taxon>IRL clade</taxon>
        <taxon>Trifolieae</taxon>
        <taxon>Medicago</taxon>
    </lineage>
</organism>
<gene>
    <name evidence="5" type="primary">11412257</name>
    <name evidence="3" type="ordered locus">MTR_2g030875</name>
    <name evidence="4" type="ORF">MtrunA17_Chr2g0292851</name>
</gene>
<dbReference type="GO" id="GO:0003724">
    <property type="term" value="F:RNA helicase activity"/>
    <property type="evidence" value="ECO:0007669"/>
    <property type="project" value="UniProtKB-EC"/>
</dbReference>
<dbReference type="PaxDb" id="3880-AES64841"/>
<evidence type="ECO:0000313" key="5">
    <source>
        <dbReference type="EnsemblPlants" id="KEH37072"/>
    </source>
</evidence>
<sequence>MKEDARKSKSLSFKYTPNYSEIKKTEFKANHVCQRPKQEEYLGNYEEVFYQPKTDETRAAYDEFLNLIRQPLAGQPLSTLGFVAYIIVEILKNETGSKYPWNKRKHIDLILNPISDHVFDQLLSISKLLTDFHDDNVSSSSSPHGKEEPIPLQEGGVNTTVV</sequence>
<dbReference type="EMBL" id="CM001218">
    <property type="protein sequence ID" value="KEH37072.1"/>
    <property type="molecule type" value="Genomic_DNA"/>
</dbReference>
<dbReference type="EMBL" id="BT143221">
    <property type="protein sequence ID" value="AFK43015.1"/>
    <property type="molecule type" value="mRNA"/>
</dbReference>
<dbReference type="GO" id="GO:1990904">
    <property type="term" value="C:ribonucleoprotein complex"/>
    <property type="evidence" value="ECO:0007669"/>
    <property type="project" value="UniProtKB-KW"/>
</dbReference>
<dbReference type="Gramene" id="rna8676">
    <property type="protein sequence ID" value="RHN72910.1"/>
    <property type="gene ID" value="gene8676"/>
</dbReference>
<reference evidence="3 6" key="1">
    <citation type="journal article" date="2011" name="Nature">
        <title>The Medicago genome provides insight into the evolution of rhizobial symbioses.</title>
        <authorList>
            <person name="Young N.D."/>
            <person name="Debelle F."/>
            <person name="Oldroyd G.E."/>
            <person name="Geurts R."/>
            <person name="Cannon S.B."/>
            <person name="Udvardi M.K."/>
            <person name="Benedito V.A."/>
            <person name="Mayer K.F."/>
            <person name="Gouzy J."/>
            <person name="Schoof H."/>
            <person name="Van de Peer Y."/>
            <person name="Proost S."/>
            <person name="Cook D.R."/>
            <person name="Meyers B.C."/>
            <person name="Spannagl M."/>
            <person name="Cheung F."/>
            <person name="De Mita S."/>
            <person name="Krishnakumar V."/>
            <person name="Gundlach H."/>
            <person name="Zhou S."/>
            <person name="Mudge J."/>
            <person name="Bharti A.K."/>
            <person name="Murray J.D."/>
            <person name="Naoumkina M.A."/>
            <person name="Rosen B."/>
            <person name="Silverstein K.A."/>
            <person name="Tang H."/>
            <person name="Rombauts S."/>
            <person name="Zhao P.X."/>
            <person name="Zhou P."/>
            <person name="Barbe V."/>
            <person name="Bardou P."/>
            <person name="Bechner M."/>
            <person name="Bellec A."/>
            <person name="Berger A."/>
            <person name="Berges H."/>
            <person name="Bidwell S."/>
            <person name="Bisseling T."/>
            <person name="Choisne N."/>
            <person name="Couloux A."/>
            <person name="Denny R."/>
            <person name="Deshpande S."/>
            <person name="Dai X."/>
            <person name="Doyle J.J."/>
            <person name="Dudez A.M."/>
            <person name="Farmer A.D."/>
            <person name="Fouteau S."/>
            <person name="Franken C."/>
            <person name="Gibelin C."/>
            <person name="Gish J."/>
            <person name="Goldstein S."/>
            <person name="Gonzalez A.J."/>
            <person name="Green P.J."/>
            <person name="Hallab A."/>
            <person name="Hartog M."/>
            <person name="Hua A."/>
            <person name="Humphray S.J."/>
            <person name="Jeong D.H."/>
            <person name="Jing Y."/>
            <person name="Jocker A."/>
            <person name="Kenton S.M."/>
            <person name="Kim D.J."/>
            <person name="Klee K."/>
            <person name="Lai H."/>
            <person name="Lang C."/>
            <person name="Lin S."/>
            <person name="Macmil S.L."/>
            <person name="Magdelenat G."/>
            <person name="Matthews L."/>
            <person name="McCorrison J."/>
            <person name="Monaghan E.L."/>
            <person name="Mun J.H."/>
            <person name="Najar F.Z."/>
            <person name="Nicholson C."/>
            <person name="Noirot C."/>
            <person name="O'Bleness M."/>
            <person name="Paule C.R."/>
            <person name="Poulain J."/>
            <person name="Prion F."/>
            <person name="Qin B."/>
            <person name="Qu C."/>
            <person name="Retzel E.F."/>
            <person name="Riddle C."/>
            <person name="Sallet E."/>
            <person name="Samain S."/>
            <person name="Samson N."/>
            <person name="Sanders I."/>
            <person name="Saurat O."/>
            <person name="Scarpelli C."/>
            <person name="Schiex T."/>
            <person name="Segurens B."/>
            <person name="Severin A.J."/>
            <person name="Sherrier D.J."/>
            <person name="Shi R."/>
            <person name="Sims S."/>
            <person name="Singer S.R."/>
            <person name="Sinharoy S."/>
            <person name="Sterck L."/>
            <person name="Viollet A."/>
            <person name="Wang B.B."/>
            <person name="Wang K."/>
            <person name="Wang M."/>
            <person name="Wang X."/>
            <person name="Warfsmann J."/>
            <person name="Weissenbach J."/>
            <person name="White D.D."/>
            <person name="White J.D."/>
            <person name="Wiley G.B."/>
            <person name="Wincker P."/>
            <person name="Xing Y."/>
            <person name="Yang L."/>
            <person name="Yao Z."/>
            <person name="Ying F."/>
            <person name="Zhai J."/>
            <person name="Zhou L."/>
            <person name="Zuber A."/>
            <person name="Denarie J."/>
            <person name="Dixon R.A."/>
            <person name="May G.D."/>
            <person name="Schwartz D.C."/>
            <person name="Rogers J."/>
            <person name="Quetier F."/>
            <person name="Town C.D."/>
            <person name="Roe B.A."/>
        </authorList>
    </citation>
    <scope>NUCLEOTIDE SEQUENCE [LARGE SCALE GENOMIC DNA]</scope>
    <source>
        <strain evidence="3">A17</strain>
        <strain evidence="5 6">cv. Jemalong A17</strain>
    </source>
</reference>
<accession>A0A072V5G5</accession>
<protein>
    <submittedName>
        <fullName evidence="4">Putative RNA helicase</fullName>
        <ecNumber evidence="4">3.6.4.13</ecNumber>
    </submittedName>
    <submittedName>
        <fullName evidence="3">U5 small nuclear ribonucleoprotein helicase</fullName>
    </submittedName>
</protein>
<dbReference type="eggNOG" id="KOG0951">
    <property type="taxonomic scope" value="Eukaryota"/>
</dbReference>
<evidence type="ECO:0000313" key="2">
    <source>
        <dbReference type="EMBL" id="AFK43015.1"/>
    </source>
</evidence>
<dbReference type="Proteomes" id="UP000002051">
    <property type="component" value="Chromosome 2"/>
</dbReference>
<evidence type="ECO:0000256" key="1">
    <source>
        <dbReference type="SAM" id="MobiDB-lite"/>
    </source>
</evidence>
<evidence type="ECO:0000313" key="4">
    <source>
        <dbReference type="EMBL" id="RHN72910.1"/>
    </source>
</evidence>
<reference evidence="5" key="4">
    <citation type="submission" date="2015-04" db="UniProtKB">
        <authorList>
            <consortium name="EnsemblPlants"/>
        </authorList>
    </citation>
    <scope>IDENTIFICATION</scope>
    <source>
        <strain evidence="5">cv. Jemalong A17</strain>
    </source>
</reference>
<dbReference type="EC" id="3.6.4.13" evidence="4"/>
<dbReference type="Proteomes" id="UP000265566">
    <property type="component" value="Chromosome 2"/>
</dbReference>
<evidence type="ECO:0000313" key="6">
    <source>
        <dbReference type="Proteomes" id="UP000002051"/>
    </source>
</evidence>
<dbReference type="OrthoDB" id="1427759at2759"/>
<reference evidence="3 6" key="3">
    <citation type="journal article" date="2014" name="BMC Genomics">
        <title>An improved genome release (version Mt4.0) for the model legume Medicago truncatula.</title>
        <authorList>
            <person name="Tang H."/>
            <person name="Krishnakumar V."/>
            <person name="Bidwell S."/>
            <person name="Rosen B."/>
            <person name="Chan A."/>
            <person name="Zhou S."/>
            <person name="Gentzbittel L."/>
            <person name="Childs K.L."/>
            <person name="Yandell M."/>
            <person name="Gundlach H."/>
            <person name="Mayer K.F."/>
            <person name="Schwartz D.C."/>
            <person name="Town C.D."/>
        </authorList>
    </citation>
    <scope>GENOME REANNOTATION</scope>
    <source>
        <strain evidence="3">A17</strain>
        <strain evidence="5 6">cv. Jemalong A17</strain>
    </source>
</reference>
<dbReference type="HOGENOM" id="CLU_1715953_0_0_1"/>
<evidence type="ECO:0000313" key="3">
    <source>
        <dbReference type="EMBL" id="KEH37072.1"/>
    </source>
</evidence>
<keyword evidence="4" id="KW-0378">Hydrolase</keyword>
<proteinExistence type="evidence at transcript level"/>
<keyword evidence="3" id="KW-0347">Helicase</keyword>
<dbReference type="EMBL" id="PSQE01000002">
    <property type="protein sequence ID" value="RHN72910.1"/>
    <property type="molecule type" value="Genomic_DNA"/>
</dbReference>